<comment type="caution">
    <text evidence="2">The sequence shown here is derived from an EMBL/GenBank/DDBJ whole genome shotgun (WGS) entry which is preliminary data.</text>
</comment>
<dbReference type="EMBL" id="SFCI01001130">
    <property type="protein sequence ID" value="TFY76687.1"/>
    <property type="molecule type" value="Genomic_DNA"/>
</dbReference>
<organism evidence="2 3">
    <name type="scientific">Hericium alpestre</name>
    <dbReference type="NCBI Taxonomy" id="135208"/>
    <lineage>
        <taxon>Eukaryota</taxon>
        <taxon>Fungi</taxon>
        <taxon>Dikarya</taxon>
        <taxon>Basidiomycota</taxon>
        <taxon>Agaricomycotina</taxon>
        <taxon>Agaricomycetes</taxon>
        <taxon>Russulales</taxon>
        <taxon>Hericiaceae</taxon>
        <taxon>Hericium</taxon>
    </lineage>
</organism>
<name>A0A4Y9ZRL4_9AGAM</name>
<feature type="region of interest" description="Disordered" evidence="1">
    <location>
        <begin position="1"/>
        <end position="32"/>
    </location>
</feature>
<keyword evidence="3" id="KW-1185">Reference proteome</keyword>
<evidence type="ECO:0000313" key="3">
    <source>
        <dbReference type="Proteomes" id="UP000298061"/>
    </source>
</evidence>
<dbReference type="Proteomes" id="UP000298061">
    <property type="component" value="Unassembled WGS sequence"/>
</dbReference>
<accession>A0A4Y9ZRL4</accession>
<protein>
    <submittedName>
        <fullName evidence="2">Uncharacterized protein</fullName>
    </submittedName>
</protein>
<evidence type="ECO:0000256" key="1">
    <source>
        <dbReference type="SAM" id="MobiDB-lite"/>
    </source>
</evidence>
<dbReference type="OrthoDB" id="5514856at2759"/>
<reference evidence="2 3" key="1">
    <citation type="submission" date="2019-02" db="EMBL/GenBank/DDBJ databases">
        <title>Genome sequencing of the rare red list fungi Hericium alpestre (H. flagellum).</title>
        <authorList>
            <person name="Buettner E."/>
            <person name="Kellner H."/>
        </authorList>
    </citation>
    <scope>NUCLEOTIDE SEQUENCE [LARGE SCALE GENOMIC DNA]</scope>
    <source>
        <strain evidence="2 3">DSM 108284</strain>
    </source>
</reference>
<gene>
    <name evidence="2" type="ORF">EWM64_g7323</name>
</gene>
<proteinExistence type="predicted"/>
<dbReference type="AlphaFoldDB" id="A0A4Y9ZRL4"/>
<sequence>MARRAAPPNSGPAYLTPAQFARGPPPPDPNESAFARFVREQLFARTSCRATSTS</sequence>
<evidence type="ECO:0000313" key="2">
    <source>
        <dbReference type="EMBL" id="TFY76687.1"/>
    </source>
</evidence>